<keyword evidence="1" id="KW-0678">Repressor</keyword>
<dbReference type="Pfam" id="PF17932">
    <property type="entry name" value="TetR_C_24"/>
    <property type="match status" value="1"/>
</dbReference>
<evidence type="ECO:0000256" key="1">
    <source>
        <dbReference type="ARBA" id="ARBA00022491"/>
    </source>
</evidence>
<dbReference type="InterPro" id="IPR041490">
    <property type="entry name" value="KstR2_TetR_C"/>
</dbReference>
<dbReference type="SUPFAM" id="SSF46689">
    <property type="entry name" value="Homeodomain-like"/>
    <property type="match status" value="1"/>
</dbReference>
<dbReference type="Gene3D" id="1.10.357.10">
    <property type="entry name" value="Tetracycline Repressor, domain 2"/>
    <property type="match status" value="1"/>
</dbReference>
<comment type="caution">
    <text evidence="7">The sequence shown here is derived from an EMBL/GenBank/DDBJ whole genome shotgun (WGS) entry which is preliminary data.</text>
</comment>
<reference evidence="7 8" key="1">
    <citation type="submission" date="2024-03" db="EMBL/GenBank/DDBJ databases">
        <title>Novel species of the genus Variovorax.</title>
        <authorList>
            <person name="Liu Q."/>
            <person name="Xin Y.-H."/>
        </authorList>
    </citation>
    <scope>NUCLEOTIDE SEQUENCE [LARGE SCALE GENOMIC DNA]</scope>
    <source>
        <strain evidence="7 8">KACC 18501</strain>
    </source>
</reference>
<protein>
    <submittedName>
        <fullName evidence="7">TetR/AcrR family transcriptional regulator</fullName>
    </submittedName>
</protein>
<dbReference type="InterPro" id="IPR036271">
    <property type="entry name" value="Tet_transcr_reg_TetR-rel_C_sf"/>
</dbReference>
<dbReference type="PANTHER" id="PTHR30055:SF175">
    <property type="entry name" value="HTH-TYPE TRANSCRIPTIONAL REPRESSOR KSTR2"/>
    <property type="match status" value="1"/>
</dbReference>
<dbReference type="SUPFAM" id="SSF48498">
    <property type="entry name" value="Tetracyclin repressor-like, C-terminal domain"/>
    <property type="match status" value="1"/>
</dbReference>
<keyword evidence="2" id="KW-0805">Transcription regulation</keyword>
<dbReference type="InterPro" id="IPR009057">
    <property type="entry name" value="Homeodomain-like_sf"/>
</dbReference>
<evidence type="ECO:0000256" key="2">
    <source>
        <dbReference type="ARBA" id="ARBA00023015"/>
    </source>
</evidence>
<gene>
    <name evidence="7" type="ORF">WKW80_20060</name>
</gene>
<dbReference type="PANTHER" id="PTHR30055">
    <property type="entry name" value="HTH-TYPE TRANSCRIPTIONAL REGULATOR RUTR"/>
    <property type="match status" value="1"/>
</dbReference>
<proteinExistence type="predicted"/>
<dbReference type="InterPro" id="IPR050109">
    <property type="entry name" value="HTH-type_TetR-like_transc_reg"/>
</dbReference>
<organism evidence="7 8">
    <name type="scientific">Variovorax humicola</name>
    <dbReference type="NCBI Taxonomy" id="1769758"/>
    <lineage>
        <taxon>Bacteria</taxon>
        <taxon>Pseudomonadati</taxon>
        <taxon>Pseudomonadota</taxon>
        <taxon>Betaproteobacteria</taxon>
        <taxon>Burkholderiales</taxon>
        <taxon>Comamonadaceae</taxon>
        <taxon>Variovorax</taxon>
    </lineage>
</organism>
<evidence type="ECO:0000313" key="8">
    <source>
        <dbReference type="Proteomes" id="UP001363010"/>
    </source>
</evidence>
<evidence type="ECO:0000313" key="7">
    <source>
        <dbReference type="EMBL" id="MEJ8824301.1"/>
    </source>
</evidence>
<accession>A0ABU8W4Z3</accession>
<evidence type="ECO:0000256" key="5">
    <source>
        <dbReference type="PROSITE-ProRule" id="PRU00335"/>
    </source>
</evidence>
<keyword evidence="4" id="KW-0804">Transcription</keyword>
<dbReference type="Proteomes" id="UP001363010">
    <property type="component" value="Unassembled WGS sequence"/>
</dbReference>
<dbReference type="Pfam" id="PF00440">
    <property type="entry name" value="TetR_N"/>
    <property type="match status" value="1"/>
</dbReference>
<keyword evidence="8" id="KW-1185">Reference proteome</keyword>
<dbReference type="RefSeq" id="WP_340365465.1">
    <property type="nucleotide sequence ID" value="NZ_JBBKZV010000013.1"/>
</dbReference>
<dbReference type="PROSITE" id="PS50977">
    <property type="entry name" value="HTH_TETR_2"/>
    <property type="match status" value="1"/>
</dbReference>
<evidence type="ECO:0000256" key="4">
    <source>
        <dbReference type="ARBA" id="ARBA00023163"/>
    </source>
</evidence>
<sequence>MQLAILDAAAKVFTTFGFAAASVDVIAKEVGATKGSVYYHYRSKADLFFAVHKRAMTMNLQAQVPVARDEAINAHQKLHDMAYQHAMLMMDHLYYQRVTVQGVELHQSASTTPAERLALAEVVAMRDAYEELFRGVLHAGIAERIFEALDCDLAIKGILGALNWITVWYRPRDTDTKLYKEKVARQFARQAIFGVAPVQ</sequence>
<feature type="DNA-binding region" description="H-T-H motif" evidence="5">
    <location>
        <begin position="22"/>
        <end position="41"/>
    </location>
</feature>
<keyword evidence="3 5" id="KW-0238">DNA-binding</keyword>
<evidence type="ECO:0000256" key="3">
    <source>
        <dbReference type="ARBA" id="ARBA00023125"/>
    </source>
</evidence>
<dbReference type="PRINTS" id="PR00455">
    <property type="entry name" value="HTHTETR"/>
</dbReference>
<feature type="domain" description="HTH tetR-type" evidence="6">
    <location>
        <begin position="1"/>
        <end position="59"/>
    </location>
</feature>
<dbReference type="EMBL" id="JBBKZV010000013">
    <property type="protein sequence ID" value="MEJ8824301.1"/>
    <property type="molecule type" value="Genomic_DNA"/>
</dbReference>
<dbReference type="InterPro" id="IPR001647">
    <property type="entry name" value="HTH_TetR"/>
</dbReference>
<name>A0ABU8W4Z3_9BURK</name>
<evidence type="ECO:0000259" key="6">
    <source>
        <dbReference type="PROSITE" id="PS50977"/>
    </source>
</evidence>
<dbReference type="Gene3D" id="1.10.10.60">
    <property type="entry name" value="Homeodomain-like"/>
    <property type="match status" value="1"/>
</dbReference>